<evidence type="ECO:0000256" key="3">
    <source>
        <dbReference type="PROSITE-ProRule" id="PRU00023"/>
    </source>
</evidence>
<dbReference type="Pfam" id="PF12796">
    <property type="entry name" value="Ank_2"/>
    <property type="match status" value="1"/>
</dbReference>
<dbReference type="PROSITE" id="PS50088">
    <property type="entry name" value="ANK_REPEAT"/>
    <property type="match status" value="3"/>
</dbReference>
<dbReference type="InterPro" id="IPR002110">
    <property type="entry name" value="Ankyrin_rpt"/>
</dbReference>
<dbReference type="InterPro" id="IPR036770">
    <property type="entry name" value="Ankyrin_rpt-contain_sf"/>
</dbReference>
<evidence type="ECO:0000256" key="2">
    <source>
        <dbReference type="ARBA" id="ARBA00023043"/>
    </source>
</evidence>
<feature type="repeat" description="ANK" evidence="3">
    <location>
        <begin position="82"/>
        <end position="114"/>
    </location>
</feature>
<proteinExistence type="predicted"/>
<evidence type="ECO:0000313" key="4">
    <source>
        <dbReference type="EMBL" id="CAE0446526.1"/>
    </source>
</evidence>
<sequence length="175" mass="19098">MTERNENSTGTQDLIEAAANGNLKKVQDLINQGVSVNRFVGFLESLHVYDWTPLHAAAAFGQVRILTELLKSGAEVDACRVELLTPLILAADEGHTEIVKLLIENGAEINHIDRYKRNAVHRAAASGHIEIVKMLVEAGINVSLVDETGCTPLDMAAAKHNDTPEMKTLLTPPRR</sequence>
<dbReference type="Pfam" id="PF13637">
    <property type="entry name" value="Ank_4"/>
    <property type="match status" value="1"/>
</dbReference>
<dbReference type="GO" id="GO:0085020">
    <property type="term" value="P:protein K6-linked ubiquitination"/>
    <property type="evidence" value="ECO:0007669"/>
    <property type="project" value="TreeGrafter"/>
</dbReference>
<dbReference type="EMBL" id="HBIN01021545">
    <property type="protein sequence ID" value="CAE0446526.1"/>
    <property type="molecule type" value="Transcribed_RNA"/>
</dbReference>
<feature type="repeat" description="ANK" evidence="3">
    <location>
        <begin position="49"/>
        <end position="81"/>
    </location>
</feature>
<keyword evidence="2 3" id="KW-0040">ANK repeat</keyword>
<accession>A0A6S8FAZ7</accession>
<feature type="repeat" description="ANK" evidence="3">
    <location>
        <begin position="115"/>
        <end position="147"/>
    </location>
</feature>
<dbReference type="SUPFAM" id="SSF48403">
    <property type="entry name" value="Ankyrin repeat"/>
    <property type="match status" value="1"/>
</dbReference>
<dbReference type="PANTHER" id="PTHR24171">
    <property type="entry name" value="ANKYRIN REPEAT DOMAIN-CONTAINING PROTEIN 39-RELATED"/>
    <property type="match status" value="1"/>
</dbReference>
<protein>
    <submittedName>
        <fullName evidence="4">Uncharacterized protein</fullName>
    </submittedName>
</protein>
<dbReference type="EMBL" id="HBIN01021546">
    <property type="protein sequence ID" value="CAE0446527.1"/>
    <property type="molecule type" value="Transcribed_RNA"/>
</dbReference>
<reference evidence="4" key="1">
    <citation type="submission" date="2021-01" db="EMBL/GenBank/DDBJ databases">
        <authorList>
            <person name="Corre E."/>
            <person name="Pelletier E."/>
            <person name="Niang G."/>
            <person name="Scheremetjew M."/>
            <person name="Finn R."/>
            <person name="Kale V."/>
            <person name="Holt S."/>
            <person name="Cochrane G."/>
            <person name="Meng A."/>
            <person name="Brown T."/>
            <person name="Cohen L."/>
        </authorList>
    </citation>
    <scope>NUCLEOTIDE SEQUENCE</scope>
    <source>
        <strain evidence="4">GSBS06</strain>
    </source>
</reference>
<dbReference type="AlphaFoldDB" id="A0A6S8FAZ7"/>
<dbReference type="SMART" id="SM00248">
    <property type="entry name" value="ANK"/>
    <property type="match status" value="4"/>
</dbReference>
<keyword evidence="1" id="KW-0677">Repeat</keyword>
<dbReference type="Gene3D" id="1.25.40.20">
    <property type="entry name" value="Ankyrin repeat-containing domain"/>
    <property type="match status" value="1"/>
</dbReference>
<organism evidence="4">
    <name type="scientific">Aplanochytrium stocchinoi</name>
    <dbReference type="NCBI Taxonomy" id="215587"/>
    <lineage>
        <taxon>Eukaryota</taxon>
        <taxon>Sar</taxon>
        <taxon>Stramenopiles</taxon>
        <taxon>Bigyra</taxon>
        <taxon>Labyrinthulomycetes</taxon>
        <taxon>Thraustochytrida</taxon>
        <taxon>Thraustochytriidae</taxon>
        <taxon>Aplanochytrium</taxon>
    </lineage>
</organism>
<evidence type="ECO:0000256" key="1">
    <source>
        <dbReference type="ARBA" id="ARBA00022737"/>
    </source>
</evidence>
<name>A0A6S8FAZ7_9STRA</name>
<dbReference type="PANTHER" id="PTHR24171:SF8">
    <property type="entry name" value="BRCA1-ASSOCIATED RING DOMAIN PROTEIN 1"/>
    <property type="match status" value="1"/>
</dbReference>
<dbReference type="GO" id="GO:0004842">
    <property type="term" value="F:ubiquitin-protein transferase activity"/>
    <property type="evidence" value="ECO:0007669"/>
    <property type="project" value="TreeGrafter"/>
</dbReference>
<evidence type="ECO:0000313" key="5">
    <source>
        <dbReference type="EMBL" id="CAE0446527.1"/>
    </source>
</evidence>
<dbReference type="PROSITE" id="PS50297">
    <property type="entry name" value="ANK_REP_REGION"/>
    <property type="match status" value="3"/>
</dbReference>
<gene>
    <name evidence="4" type="ORF">ASTO00021_LOCUS16517</name>
    <name evidence="5" type="ORF">ASTO00021_LOCUS16518</name>
</gene>
<dbReference type="PRINTS" id="PR01415">
    <property type="entry name" value="ANKYRIN"/>
</dbReference>